<evidence type="ECO:0000256" key="1">
    <source>
        <dbReference type="ARBA" id="ARBA00004141"/>
    </source>
</evidence>
<evidence type="ECO:0000256" key="4">
    <source>
        <dbReference type="ARBA" id="ARBA00022989"/>
    </source>
</evidence>
<evidence type="ECO:0000256" key="6">
    <source>
        <dbReference type="SAM" id="Phobius"/>
    </source>
</evidence>
<keyword evidence="3 6" id="KW-0812">Transmembrane</keyword>
<gene>
    <name evidence="7" type="ORF">DFR24_0560</name>
</gene>
<comment type="subcellular location">
    <subcellularLocation>
        <location evidence="1">Membrane</location>
        <topology evidence="1">Multi-pass membrane protein</topology>
    </subcellularLocation>
</comment>
<protein>
    <submittedName>
        <fullName evidence="7">NSS family neurotransmitter:Na+ symporter</fullName>
    </submittedName>
</protein>
<feature type="transmembrane region" description="Helical" evidence="6">
    <location>
        <begin position="153"/>
        <end position="171"/>
    </location>
</feature>
<dbReference type="InterPro" id="IPR037272">
    <property type="entry name" value="SNS_sf"/>
</dbReference>
<dbReference type="PRINTS" id="PR00176">
    <property type="entry name" value="NANEUSMPORT"/>
</dbReference>
<dbReference type="PROSITE" id="PS51257">
    <property type="entry name" value="PROKAR_LIPOPROTEIN"/>
    <property type="match status" value="1"/>
</dbReference>
<comment type="caution">
    <text evidence="7">The sequence shown here is derived from an EMBL/GenBank/DDBJ whole genome shotgun (WGS) entry which is preliminary data.</text>
</comment>
<dbReference type="AlphaFoldDB" id="A0A4S3K3I5"/>
<accession>A0A4S3K3I5</accession>
<reference evidence="7 8" key="1">
    <citation type="submission" date="2019-03" db="EMBL/GenBank/DDBJ databases">
        <title>Genomic Encyclopedia of Type Strains, Phase IV (KMG-IV): sequencing the most valuable type-strain genomes for metagenomic binning, comparative biology and taxonomic classification.</title>
        <authorList>
            <person name="Goeker M."/>
        </authorList>
    </citation>
    <scope>NUCLEOTIDE SEQUENCE [LARGE SCALE GENOMIC DNA]</scope>
    <source>
        <strain evidence="7 8">DSM 26377</strain>
    </source>
</reference>
<dbReference type="InterPro" id="IPR000175">
    <property type="entry name" value="Na/ntran_symport"/>
</dbReference>
<feature type="transmembrane region" description="Helical" evidence="6">
    <location>
        <begin position="99"/>
        <end position="123"/>
    </location>
</feature>
<organism evidence="7 8">
    <name type="scientific">Panacagrimonas perspica</name>
    <dbReference type="NCBI Taxonomy" id="381431"/>
    <lineage>
        <taxon>Bacteria</taxon>
        <taxon>Pseudomonadati</taxon>
        <taxon>Pseudomonadota</taxon>
        <taxon>Gammaproteobacteria</taxon>
        <taxon>Nevskiales</taxon>
        <taxon>Nevskiaceae</taxon>
        <taxon>Panacagrimonas</taxon>
    </lineage>
</organism>
<evidence type="ECO:0000256" key="3">
    <source>
        <dbReference type="ARBA" id="ARBA00022692"/>
    </source>
</evidence>
<dbReference type="InterPro" id="IPR047218">
    <property type="entry name" value="YocR/YhdH-like"/>
</dbReference>
<feature type="transmembrane region" description="Helical" evidence="6">
    <location>
        <begin position="384"/>
        <end position="406"/>
    </location>
</feature>
<dbReference type="PROSITE" id="PS50267">
    <property type="entry name" value="NA_NEUROTRAN_SYMP_3"/>
    <property type="match status" value="1"/>
</dbReference>
<proteinExistence type="predicted"/>
<dbReference type="OrthoDB" id="9762833at2"/>
<dbReference type="Proteomes" id="UP000295341">
    <property type="component" value="Unassembled WGS sequence"/>
</dbReference>
<dbReference type="PANTHER" id="PTHR42948:SF1">
    <property type="entry name" value="TRANSPORTER"/>
    <property type="match status" value="1"/>
</dbReference>
<dbReference type="NCBIfam" id="NF037979">
    <property type="entry name" value="Na_transp"/>
    <property type="match status" value="1"/>
</dbReference>
<sequence length="462" mass="50474">MQIRESSFGYWSSQPAFLSVACGAALGIGSSARVPYLMSEYGGSAFLLVYVLSLLLVGLPILVAEWALGRWMRDELGAGFARLSQASHASRAWRWLGRLAVISAVMILSYYSVIAGWSLGYLFRGAGGFLANRDSSEASRIFLKLARDPERSLAWHTLFMVVVTIVVSYGFRDGIERAAKRMLPAVFVLTLMFALLAFSVGAPGEAVKAILTPDFSRLGWRGVVEAIYQAFFTLGLGLGVMMTLGGYLPASVPLVRMGLWVILADTIFGIAAGTGLLALLLAADMRPTSGLTLIFQSFPEALPNSAAGVCLAVLFYLILFLVTLLAAATLLEPVTRYLMERYRQTRVFAAMGAAVLVWFLGIGTVLSFGVTAELRLFGQNFFEWLQFLTSFVIVPIGGLLVCVYIARVLPRELSLAVWGPRERRLHGAWRFALRYPARLGLVVVLLHGLGLLDWFASLWATT</sequence>
<feature type="transmembrane region" description="Helical" evidence="6">
    <location>
        <begin position="41"/>
        <end position="63"/>
    </location>
</feature>
<name>A0A4S3K3I5_9GAMM</name>
<keyword evidence="5 6" id="KW-0472">Membrane</keyword>
<dbReference type="Pfam" id="PF00209">
    <property type="entry name" value="SNF"/>
    <property type="match status" value="2"/>
</dbReference>
<evidence type="ECO:0000313" key="8">
    <source>
        <dbReference type="Proteomes" id="UP000295341"/>
    </source>
</evidence>
<dbReference type="GO" id="GO:0016020">
    <property type="term" value="C:membrane"/>
    <property type="evidence" value="ECO:0007669"/>
    <property type="project" value="UniProtKB-SubCell"/>
</dbReference>
<feature type="transmembrane region" description="Helical" evidence="6">
    <location>
        <begin position="183"/>
        <end position="206"/>
    </location>
</feature>
<evidence type="ECO:0000256" key="2">
    <source>
        <dbReference type="ARBA" id="ARBA00022448"/>
    </source>
</evidence>
<evidence type="ECO:0000313" key="7">
    <source>
        <dbReference type="EMBL" id="TDU31199.1"/>
    </source>
</evidence>
<feature type="transmembrane region" description="Helical" evidence="6">
    <location>
        <begin position="260"/>
        <end position="282"/>
    </location>
</feature>
<keyword evidence="2" id="KW-0813">Transport</keyword>
<dbReference type="EMBL" id="SOBT01000008">
    <property type="protein sequence ID" value="TDU31199.1"/>
    <property type="molecule type" value="Genomic_DNA"/>
</dbReference>
<evidence type="ECO:0000256" key="5">
    <source>
        <dbReference type="ARBA" id="ARBA00023136"/>
    </source>
</evidence>
<feature type="transmembrane region" description="Helical" evidence="6">
    <location>
        <begin position="302"/>
        <end position="326"/>
    </location>
</feature>
<feature type="transmembrane region" description="Helical" evidence="6">
    <location>
        <begin position="226"/>
        <end position="248"/>
    </location>
</feature>
<dbReference type="SUPFAM" id="SSF161070">
    <property type="entry name" value="SNF-like"/>
    <property type="match status" value="1"/>
</dbReference>
<dbReference type="RefSeq" id="WP_133879809.1">
    <property type="nucleotide sequence ID" value="NZ_MWIN01000014.1"/>
</dbReference>
<feature type="transmembrane region" description="Helical" evidence="6">
    <location>
        <begin position="439"/>
        <end position="460"/>
    </location>
</feature>
<dbReference type="CDD" id="cd10336">
    <property type="entry name" value="SLC6sbd_Tyt1-Like"/>
    <property type="match status" value="1"/>
</dbReference>
<feature type="transmembrane region" description="Helical" evidence="6">
    <location>
        <begin position="347"/>
        <end position="372"/>
    </location>
</feature>
<dbReference type="PANTHER" id="PTHR42948">
    <property type="entry name" value="TRANSPORTER"/>
    <property type="match status" value="1"/>
</dbReference>
<keyword evidence="8" id="KW-1185">Reference proteome</keyword>
<keyword evidence="4 6" id="KW-1133">Transmembrane helix</keyword>